<organism evidence="2 3">
    <name type="scientific">Actinoplanes missouriensis (strain ATCC 14538 / DSM 43046 / CBS 188.64 / JCM 3121 / NBRC 102363 / NCIMB 12654 / NRRL B-3342 / UNCC 431)</name>
    <dbReference type="NCBI Taxonomy" id="512565"/>
    <lineage>
        <taxon>Bacteria</taxon>
        <taxon>Bacillati</taxon>
        <taxon>Actinomycetota</taxon>
        <taxon>Actinomycetes</taxon>
        <taxon>Micromonosporales</taxon>
        <taxon>Micromonosporaceae</taxon>
        <taxon>Actinoplanes</taxon>
    </lineage>
</organism>
<dbReference type="HOGENOM" id="CLU_3075879_0_0_11"/>
<proteinExistence type="predicted"/>
<gene>
    <name evidence="2" type="ordered locus">AMIS_39680</name>
</gene>
<sequence>MKFIQLITDEGAACTGDSCMAPPPALQDSAVQDSSRQDEEPALEDATPAREA</sequence>
<dbReference type="STRING" id="512565.AMIS_39680"/>
<keyword evidence="3" id="KW-1185">Reference proteome</keyword>
<accession>I0H851</accession>
<dbReference type="Proteomes" id="UP000007882">
    <property type="component" value="Chromosome"/>
</dbReference>
<protein>
    <submittedName>
        <fullName evidence="2">Uncharacterized protein</fullName>
    </submittedName>
</protein>
<name>I0H851_ACTM4</name>
<reference evidence="2 3" key="1">
    <citation type="submission" date="2012-02" db="EMBL/GenBank/DDBJ databases">
        <title>Complete genome sequence of Actinoplanes missouriensis 431 (= NBRC 102363).</title>
        <authorList>
            <person name="Ohnishi Y."/>
            <person name="Ishikawa J."/>
            <person name="Sekine M."/>
            <person name="Hosoyama A."/>
            <person name="Harada T."/>
            <person name="Narita H."/>
            <person name="Hata T."/>
            <person name="Konno Y."/>
            <person name="Tutikane K."/>
            <person name="Fujita N."/>
            <person name="Horinouchi S."/>
            <person name="Hayakawa M."/>
        </authorList>
    </citation>
    <scope>NUCLEOTIDE SEQUENCE [LARGE SCALE GENOMIC DNA]</scope>
    <source>
        <strain evidence="3">ATCC 14538 / DSM 43046 / CBS 188.64 / JCM 3121 / NBRC 102363 / NCIMB 12654 / NRRL B-3342 / UNCC 431</strain>
    </source>
</reference>
<evidence type="ECO:0000313" key="3">
    <source>
        <dbReference type="Proteomes" id="UP000007882"/>
    </source>
</evidence>
<dbReference type="RefSeq" id="WP_014444082.1">
    <property type="nucleotide sequence ID" value="NC_017093.1"/>
</dbReference>
<evidence type="ECO:0000313" key="2">
    <source>
        <dbReference type="EMBL" id="BAL89188.1"/>
    </source>
</evidence>
<feature type="region of interest" description="Disordered" evidence="1">
    <location>
        <begin position="13"/>
        <end position="52"/>
    </location>
</feature>
<dbReference type="EMBL" id="AP012319">
    <property type="protein sequence ID" value="BAL89188.1"/>
    <property type="molecule type" value="Genomic_DNA"/>
</dbReference>
<dbReference type="AlphaFoldDB" id="I0H851"/>
<dbReference type="PATRIC" id="fig|512565.3.peg.3954"/>
<evidence type="ECO:0000256" key="1">
    <source>
        <dbReference type="SAM" id="MobiDB-lite"/>
    </source>
</evidence>
<dbReference type="KEGG" id="ams:AMIS_39680"/>